<organism evidence="2">
    <name type="scientific">viral metagenome</name>
    <dbReference type="NCBI Taxonomy" id="1070528"/>
    <lineage>
        <taxon>unclassified sequences</taxon>
        <taxon>metagenomes</taxon>
        <taxon>organismal metagenomes</taxon>
    </lineage>
</organism>
<evidence type="ECO:0000256" key="1">
    <source>
        <dbReference type="SAM" id="MobiDB-lite"/>
    </source>
</evidence>
<dbReference type="AlphaFoldDB" id="A0A6C0ATD9"/>
<protein>
    <submittedName>
        <fullName evidence="2">Uncharacterized protein</fullName>
    </submittedName>
</protein>
<dbReference type="EMBL" id="MN740865">
    <property type="protein sequence ID" value="QHS83042.1"/>
    <property type="molecule type" value="Genomic_DNA"/>
</dbReference>
<sequence>MTLPWCGDTRAVQREFAALGRSGGARSTTPRRRSAHS</sequence>
<evidence type="ECO:0000313" key="2">
    <source>
        <dbReference type="EMBL" id="QHS83042.1"/>
    </source>
</evidence>
<name>A0A6C0ATD9_9ZZZZ</name>
<reference evidence="2" key="1">
    <citation type="journal article" date="2020" name="Nature">
        <title>Giant virus diversity and host interactions through global metagenomics.</title>
        <authorList>
            <person name="Schulz F."/>
            <person name="Roux S."/>
            <person name="Paez-Espino D."/>
            <person name="Jungbluth S."/>
            <person name="Walsh D.A."/>
            <person name="Denef V.J."/>
            <person name="McMahon K.D."/>
            <person name="Konstantinidis K.T."/>
            <person name="Eloe-Fadrosh E.A."/>
            <person name="Kyrpides N.C."/>
            <person name="Woyke T."/>
        </authorList>
    </citation>
    <scope>NUCLEOTIDE SEQUENCE</scope>
    <source>
        <strain evidence="2">GVMAG-S-1103017-74</strain>
    </source>
</reference>
<feature type="region of interest" description="Disordered" evidence="1">
    <location>
        <begin position="17"/>
        <end position="37"/>
    </location>
</feature>
<accession>A0A6C0ATD9</accession>
<proteinExistence type="predicted"/>